<evidence type="ECO:0000313" key="17">
    <source>
        <dbReference type="EMBL" id="TMI87268.1"/>
    </source>
</evidence>
<feature type="domain" description="UmuC" evidence="16">
    <location>
        <begin position="9"/>
        <end position="200"/>
    </location>
</feature>
<evidence type="ECO:0000256" key="15">
    <source>
        <dbReference type="HAMAP-Rule" id="MF_01113"/>
    </source>
</evidence>
<comment type="similarity">
    <text evidence="2 15">Belongs to the DNA polymerase type-Y family.</text>
</comment>
<dbReference type="InterPro" id="IPR001126">
    <property type="entry name" value="UmuC"/>
</dbReference>
<dbReference type="GO" id="GO:0042276">
    <property type="term" value="P:error-prone translesion synthesis"/>
    <property type="evidence" value="ECO:0007669"/>
    <property type="project" value="TreeGrafter"/>
</dbReference>
<dbReference type="InterPro" id="IPR017961">
    <property type="entry name" value="DNA_pol_Y-fam_little_finger"/>
</dbReference>
<dbReference type="InterPro" id="IPR043502">
    <property type="entry name" value="DNA/RNA_pol_sf"/>
</dbReference>
<dbReference type="EC" id="2.7.7.7" evidence="15"/>
<dbReference type="InterPro" id="IPR043128">
    <property type="entry name" value="Rev_trsase/Diguanyl_cyclase"/>
</dbReference>
<dbReference type="Gene3D" id="3.30.1490.100">
    <property type="entry name" value="DNA polymerase, Y-family, little finger domain"/>
    <property type="match status" value="1"/>
</dbReference>
<evidence type="ECO:0000256" key="10">
    <source>
        <dbReference type="ARBA" id="ARBA00022842"/>
    </source>
</evidence>
<dbReference type="CDD" id="cd03586">
    <property type="entry name" value="PolY_Pol_IV_kappa"/>
    <property type="match status" value="1"/>
</dbReference>
<dbReference type="NCBIfam" id="NF002677">
    <property type="entry name" value="PRK02406.1"/>
    <property type="match status" value="1"/>
</dbReference>
<evidence type="ECO:0000256" key="9">
    <source>
        <dbReference type="ARBA" id="ARBA00022763"/>
    </source>
</evidence>
<dbReference type="Pfam" id="PF00817">
    <property type="entry name" value="IMS"/>
    <property type="match status" value="1"/>
</dbReference>
<dbReference type="AlphaFoldDB" id="A0A537JUP5"/>
<dbReference type="GO" id="GO:0003684">
    <property type="term" value="F:damaged DNA binding"/>
    <property type="evidence" value="ECO:0007669"/>
    <property type="project" value="InterPro"/>
</dbReference>
<evidence type="ECO:0000256" key="8">
    <source>
        <dbReference type="ARBA" id="ARBA00022723"/>
    </source>
</evidence>
<evidence type="ECO:0000313" key="18">
    <source>
        <dbReference type="Proteomes" id="UP000318509"/>
    </source>
</evidence>
<dbReference type="InterPro" id="IPR022880">
    <property type="entry name" value="DNApol_IV"/>
</dbReference>
<dbReference type="HAMAP" id="MF_01113">
    <property type="entry name" value="DNApol_IV"/>
    <property type="match status" value="1"/>
</dbReference>
<evidence type="ECO:0000256" key="13">
    <source>
        <dbReference type="ARBA" id="ARBA00023204"/>
    </source>
</evidence>
<evidence type="ECO:0000256" key="5">
    <source>
        <dbReference type="ARBA" id="ARBA00022679"/>
    </source>
</evidence>
<dbReference type="GO" id="GO:0000287">
    <property type="term" value="F:magnesium ion binding"/>
    <property type="evidence" value="ECO:0007669"/>
    <property type="project" value="UniProtKB-UniRule"/>
</dbReference>
<protein>
    <recommendedName>
        <fullName evidence="15">DNA polymerase IV</fullName>
        <shortName evidence="15">Pol IV</shortName>
        <ecNumber evidence="15">2.7.7.7</ecNumber>
    </recommendedName>
</protein>
<sequence length="406" mass="43418">MTPAQSRVIVHVDMDAFYASIEVRDNPQYRGLPVVVGAAPGGRGVVAAASYEARRYGIRSAMPSGEAFARCPQALFLPVDMQKYRAVSSQLFDLLDTFTPRVEPVSIDEAYLDLTGCPAPSTAGASPEAPGGSPLAFSRAIKGRIGETLHLPVSVGVAPNKFLAKLASELAKPDGLREIRLEEAAAVLAPLPVTVLWGVGPQTRQRLGSLGIDTVGDLQRTPTSVLRASLGFAAEELARLSRGLDDRAVEVSRETKSIGRETTFEEDTADREALLRTLGALAEDVARSLRAEGLHGRTVTLKVRYENFHTLTRNLTLPSPTNSGAVIYRAAVGLLDRLAPLPRPVRLIGVSVSGLGRVGLTQVSLFGEEEQHARVDQVVDAINERFGEGTVRQARAVEGDDPEDGS</sequence>
<comment type="catalytic activity">
    <reaction evidence="14 15">
        <text>DNA(n) + a 2'-deoxyribonucleoside 5'-triphosphate = DNA(n+1) + diphosphate</text>
        <dbReference type="Rhea" id="RHEA:22508"/>
        <dbReference type="Rhea" id="RHEA-COMP:17339"/>
        <dbReference type="Rhea" id="RHEA-COMP:17340"/>
        <dbReference type="ChEBI" id="CHEBI:33019"/>
        <dbReference type="ChEBI" id="CHEBI:61560"/>
        <dbReference type="ChEBI" id="CHEBI:173112"/>
        <dbReference type="EC" id="2.7.7.7"/>
    </reaction>
</comment>
<dbReference type="SUPFAM" id="SSF56672">
    <property type="entry name" value="DNA/RNA polymerases"/>
    <property type="match status" value="1"/>
</dbReference>
<dbReference type="GO" id="GO:0003887">
    <property type="term" value="F:DNA-directed DNA polymerase activity"/>
    <property type="evidence" value="ECO:0007669"/>
    <property type="project" value="UniProtKB-UniRule"/>
</dbReference>
<dbReference type="Pfam" id="PF21999">
    <property type="entry name" value="IMS_HHH_1"/>
    <property type="match status" value="1"/>
</dbReference>
<evidence type="ECO:0000256" key="4">
    <source>
        <dbReference type="ARBA" id="ARBA00022490"/>
    </source>
</evidence>
<keyword evidence="10 15" id="KW-0460">Magnesium</keyword>
<dbReference type="Gene3D" id="3.30.70.270">
    <property type="match status" value="1"/>
</dbReference>
<name>A0A537JUP5_9BACT</name>
<keyword evidence="13 15" id="KW-0234">DNA repair</keyword>
<evidence type="ECO:0000256" key="12">
    <source>
        <dbReference type="ARBA" id="ARBA00023125"/>
    </source>
</evidence>
<comment type="caution">
    <text evidence="17">The sequence shown here is derived from an EMBL/GenBank/DDBJ whole genome shotgun (WGS) entry which is preliminary data.</text>
</comment>
<keyword evidence="8 15" id="KW-0479">Metal-binding</keyword>
<dbReference type="InterPro" id="IPR053848">
    <property type="entry name" value="IMS_HHH_1"/>
</dbReference>
<keyword evidence="9 15" id="KW-0227">DNA damage</keyword>
<evidence type="ECO:0000256" key="3">
    <source>
        <dbReference type="ARBA" id="ARBA00022457"/>
    </source>
</evidence>
<dbReference type="Gene3D" id="1.10.150.20">
    <property type="entry name" value="5' to 3' exonuclease, C-terminal subdomain"/>
    <property type="match status" value="1"/>
</dbReference>
<feature type="active site" evidence="15">
    <location>
        <position position="109"/>
    </location>
</feature>
<comment type="subunit">
    <text evidence="15">Monomer.</text>
</comment>
<dbReference type="PANTHER" id="PTHR11076">
    <property type="entry name" value="DNA REPAIR POLYMERASE UMUC / TRANSFERASE FAMILY MEMBER"/>
    <property type="match status" value="1"/>
</dbReference>
<feature type="binding site" evidence="15">
    <location>
        <position position="108"/>
    </location>
    <ligand>
        <name>Mg(2+)</name>
        <dbReference type="ChEBI" id="CHEBI:18420"/>
    </ligand>
</feature>
<evidence type="ECO:0000256" key="14">
    <source>
        <dbReference type="ARBA" id="ARBA00049244"/>
    </source>
</evidence>
<comment type="function">
    <text evidence="15">Poorly processive, error-prone DNA polymerase involved in untargeted mutagenesis. Copies undamaged DNA at stalled replication forks, which arise in vivo from mismatched or misaligned primer ends. These misaligned primers can be extended by PolIV. Exhibits no 3'-5' exonuclease (proofreading) activity. May be involved in translesional synthesis, in conjunction with the beta clamp from PolIII.</text>
</comment>
<feature type="site" description="Substrate discrimination" evidence="15">
    <location>
        <position position="18"/>
    </location>
</feature>
<keyword evidence="6 15" id="KW-0548">Nucleotidyltransferase</keyword>
<dbReference type="FunFam" id="3.30.1490.100:FF:000004">
    <property type="entry name" value="DNA polymerase IV"/>
    <property type="match status" value="1"/>
</dbReference>
<dbReference type="Proteomes" id="UP000318509">
    <property type="component" value="Unassembled WGS sequence"/>
</dbReference>
<evidence type="ECO:0000256" key="1">
    <source>
        <dbReference type="ARBA" id="ARBA00004496"/>
    </source>
</evidence>
<dbReference type="SUPFAM" id="SSF100879">
    <property type="entry name" value="Lesion bypass DNA polymerase (Y-family), little finger domain"/>
    <property type="match status" value="1"/>
</dbReference>
<dbReference type="GO" id="GO:0006281">
    <property type="term" value="P:DNA repair"/>
    <property type="evidence" value="ECO:0007669"/>
    <property type="project" value="UniProtKB-UniRule"/>
</dbReference>
<keyword evidence="7 15" id="KW-0235">DNA replication</keyword>
<reference evidence="17 18" key="1">
    <citation type="journal article" date="2019" name="Nat. Microbiol.">
        <title>Mediterranean grassland soil C-N compound turnover is dependent on rainfall and depth, and is mediated by genomically divergent microorganisms.</title>
        <authorList>
            <person name="Diamond S."/>
            <person name="Andeer P.F."/>
            <person name="Li Z."/>
            <person name="Crits-Christoph A."/>
            <person name="Burstein D."/>
            <person name="Anantharaman K."/>
            <person name="Lane K.R."/>
            <person name="Thomas B.C."/>
            <person name="Pan C."/>
            <person name="Northen T.R."/>
            <person name="Banfield J.F."/>
        </authorList>
    </citation>
    <scope>NUCLEOTIDE SEQUENCE [LARGE SCALE GENOMIC DNA]</scope>
    <source>
        <strain evidence="17">NP_3</strain>
    </source>
</reference>
<dbReference type="InterPro" id="IPR050116">
    <property type="entry name" value="DNA_polymerase-Y"/>
</dbReference>
<dbReference type="GO" id="GO:0006261">
    <property type="term" value="P:DNA-templated DNA replication"/>
    <property type="evidence" value="ECO:0007669"/>
    <property type="project" value="UniProtKB-UniRule"/>
</dbReference>
<proteinExistence type="inferred from homology"/>
<dbReference type="GO" id="GO:0005829">
    <property type="term" value="C:cytosol"/>
    <property type="evidence" value="ECO:0007669"/>
    <property type="project" value="TreeGrafter"/>
</dbReference>
<gene>
    <name evidence="15 17" type="primary">dinB</name>
    <name evidence="17" type="ORF">E6H00_16035</name>
</gene>
<keyword evidence="4 15" id="KW-0963">Cytoplasm</keyword>
<evidence type="ECO:0000256" key="7">
    <source>
        <dbReference type="ARBA" id="ARBA00022705"/>
    </source>
</evidence>
<organism evidence="17 18">
    <name type="scientific">Candidatus Segetimicrobium genomatis</name>
    <dbReference type="NCBI Taxonomy" id="2569760"/>
    <lineage>
        <taxon>Bacteria</taxon>
        <taxon>Bacillati</taxon>
        <taxon>Candidatus Sysuimicrobiota</taxon>
        <taxon>Candidatus Sysuimicrobiia</taxon>
        <taxon>Candidatus Sysuimicrobiales</taxon>
        <taxon>Candidatus Segetimicrobiaceae</taxon>
        <taxon>Candidatus Segetimicrobium</taxon>
    </lineage>
</organism>
<evidence type="ECO:0000259" key="16">
    <source>
        <dbReference type="PROSITE" id="PS50173"/>
    </source>
</evidence>
<comment type="cofactor">
    <cofactor evidence="15">
        <name>Mg(2+)</name>
        <dbReference type="ChEBI" id="CHEBI:18420"/>
    </cofactor>
    <text evidence="15">Binds 2 magnesium ions per subunit.</text>
</comment>
<dbReference type="EMBL" id="VBAK01000163">
    <property type="protein sequence ID" value="TMI87268.1"/>
    <property type="molecule type" value="Genomic_DNA"/>
</dbReference>
<keyword evidence="5 15" id="KW-0808">Transferase</keyword>
<accession>A0A537JUP5</accession>
<keyword evidence="3 15" id="KW-0515">Mutator protein</keyword>
<dbReference type="InterPro" id="IPR036775">
    <property type="entry name" value="DNA_pol_Y-fam_lit_finger_sf"/>
</dbReference>
<evidence type="ECO:0000256" key="11">
    <source>
        <dbReference type="ARBA" id="ARBA00022932"/>
    </source>
</evidence>
<feature type="binding site" evidence="15">
    <location>
        <position position="13"/>
    </location>
    <ligand>
        <name>Mg(2+)</name>
        <dbReference type="ChEBI" id="CHEBI:18420"/>
    </ligand>
</feature>
<dbReference type="PROSITE" id="PS50173">
    <property type="entry name" value="UMUC"/>
    <property type="match status" value="1"/>
</dbReference>
<dbReference type="Gene3D" id="3.40.1170.60">
    <property type="match status" value="1"/>
</dbReference>
<keyword evidence="11 15" id="KW-0239">DNA-directed DNA polymerase</keyword>
<evidence type="ECO:0000256" key="6">
    <source>
        <dbReference type="ARBA" id="ARBA00022695"/>
    </source>
</evidence>
<keyword evidence="12 15" id="KW-0238">DNA-binding</keyword>
<evidence type="ECO:0000256" key="2">
    <source>
        <dbReference type="ARBA" id="ARBA00010945"/>
    </source>
</evidence>
<dbReference type="GO" id="GO:0009432">
    <property type="term" value="P:SOS response"/>
    <property type="evidence" value="ECO:0007669"/>
    <property type="project" value="TreeGrafter"/>
</dbReference>
<dbReference type="PANTHER" id="PTHR11076:SF33">
    <property type="entry name" value="DNA POLYMERASE KAPPA"/>
    <property type="match status" value="1"/>
</dbReference>
<dbReference type="Pfam" id="PF11799">
    <property type="entry name" value="IMS_C"/>
    <property type="match status" value="1"/>
</dbReference>
<comment type="subcellular location">
    <subcellularLocation>
        <location evidence="1 15">Cytoplasm</location>
    </subcellularLocation>
</comment>